<evidence type="ECO:0000313" key="4">
    <source>
        <dbReference type="Proteomes" id="UP001597469"/>
    </source>
</evidence>
<proteinExistence type="predicted"/>
<name>A0ABW5LYY3_9BACT</name>
<evidence type="ECO:0000256" key="2">
    <source>
        <dbReference type="ARBA" id="ARBA00025626"/>
    </source>
</evidence>
<sequence length="362" mass="40120">MTLKTQGFILIDVDVVALNNAGKSSSSNFDNATATKTIKKNGLTYPYVSGQAWRYWWREALRNNYGWSVSPITRENKVAYTDANPFKFDDDDVFGYMKATKDAKIDENGTPVVDKKGKPVLENATVTRTSPLKNSAIVAVGSTRTEEHWSTMSRQDGDPVPYSKQEYSAIMKGMFSLDLGQVGTFSTVNRTGFKNLTIKQREEFLANGSTEVTDTITGHPLVQLEKSVRLKRSKDTIAALKTISGGAMQTNNLADVTPKFIVLATTTSGNHPFSHVAKTEVADRTRIEAVSLNVDGLKEVLKEYKDQIVGTVFVGRRSGFMDQHHTELQELLTLGDDYPTVRYVSVGEAIDGYCKQLDDQFV</sequence>
<dbReference type="InterPro" id="IPR010154">
    <property type="entry name" value="CRISPR-assoc_Cas7/Cst2/DevR"/>
</dbReference>
<reference evidence="4" key="1">
    <citation type="journal article" date="2019" name="Int. J. Syst. Evol. Microbiol.">
        <title>The Global Catalogue of Microorganisms (GCM) 10K type strain sequencing project: providing services to taxonomists for standard genome sequencing and annotation.</title>
        <authorList>
            <consortium name="The Broad Institute Genomics Platform"/>
            <consortium name="The Broad Institute Genome Sequencing Center for Infectious Disease"/>
            <person name="Wu L."/>
            <person name="Ma J."/>
        </authorList>
    </citation>
    <scope>NUCLEOTIDE SEQUENCE [LARGE SCALE GENOMIC DNA]</scope>
    <source>
        <strain evidence="4">KCTC 42805</strain>
    </source>
</reference>
<comment type="function">
    <text evidence="2">CRISPR (clustered regularly interspaced short palindromic repeat) is an adaptive immune system that provides protection against mobile genetic elements (viruses, transposable elements and conjugative plasmids). CRISPR clusters contain spacers, sequences complementary to antecedent mobile elements, and target invading nucleic acids. CRISPR clusters are transcribed and processed into CRISPR RNA (crRNA).</text>
</comment>
<dbReference type="Pfam" id="PF01905">
    <property type="entry name" value="DevR"/>
    <property type="match status" value="1"/>
</dbReference>
<organism evidence="3 4">
    <name type="scientific">Spirosoma soli</name>
    <dbReference type="NCBI Taxonomy" id="1770529"/>
    <lineage>
        <taxon>Bacteria</taxon>
        <taxon>Pseudomonadati</taxon>
        <taxon>Bacteroidota</taxon>
        <taxon>Cytophagia</taxon>
        <taxon>Cytophagales</taxon>
        <taxon>Cytophagaceae</taxon>
        <taxon>Spirosoma</taxon>
    </lineage>
</organism>
<dbReference type="EMBL" id="JBHULN010000002">
    <property type="protein sequence ID" value="MFD2569988.1"/>
    <property type="molecule type" value="Genomic_DNA"/>
</dbReference>
<gene>
    <name evidence="3" type="primary">cas7i</name>
    <name evidence="3" type="ORF">ACFSUS_05040</name>
</gene>
<dbReference type="NCBIfam" id="TIGR01875">
    <property type="entry name" value="cas_MJ0381"/>
    <property type="match status" value="1"/>
</dbReference>
<dbReference type="RefSeq" id="WP_381519974.1">
    <property type="nucleotide sequence ID" value="NZ_JBHULN010000002.1"/>
</dbReference>
<dbReference type="NCBIfam" id="TIGR02585">
    <property type="entry name" value="cas_Cst2_DevR"/>
    <property type="match status" value="2"/>
</dbReference>
<dbReference type="Proteomes" id="UP001597469">
    <property type="component" value="Unassembled WGS sequence"/>
</dbReference>
<keyword evidence="1" id="KW-0051">Antiviral defense</keyword>
<comment type="caution">
    <text evidence="3">The sequence shown here is derived from an EMBL/GenBank/DDBJ whole genome shotgun (WGS) entry which is preliminary data.</text>
</comment>
<dbReference type="InterPro" id="IPR013414">
    <property type="entry name" value="Cas7/Cst2/DevR_sub_I-B/Tneap"/>
</dbReference>
<evidence type="ECO:0000256" key="1">
    <source>
        <dbReference type="ARBA" id="ARBA00023118"/>
    </source>
</evidence>
<protein>
    <submittedName>
        <fullName evidence="3">Type I-B CRISPR-associated protein Cas7/Cst2/DevR</fullName>
    </submittedName>
</protein>
<keyword evidence="4" id="KW-1185">Reference proteome</keyword>
<evidence type="ECO:0000313" key="3">
    <source>
        <dbReference type="EMBL" id="MFD2569988.1"/>
    </source>
</evidence>
<accession>A0ABW5LYY3</accession>